<dbReference type="SUPFAM" id="SSF54236">
    <property type="entry name" value="Ubiquitin-like"/>
    <property type="match status" value="1"/>
</dbReference>
<evidence type="ECO:0000259" key="3">
    <source>
        <dbReference type="PROSITE" id="PS50053"/>
    </source>
</evidence>
<keyword evidence="2" id="KW-1133">Transmembrane helix</keyword>
<protein>
    <recommendedName>
        <fullName evidence="3">Ubiquitin-like domain-containing protein</fullName>
    </recommendedName>
</protein>
<feature type="region of interest" description="Disordered" evidence="1">
    <location>
        <begin position="484"/>
        <end position="577"/>
    </location>
</feature>
<accession>A0ABC8V3X7</accession>
<dbReference type="InterPro" id="IPR029071">
    <property type="entry name" value="Ubiquitin-like_domsf"/>
</dbReference>
<feature type="compositionally biased region" description="Low complexity" evidence="1">
    <location>
        <begin position="625"/>
        <end position="634"/>
    </location>
</feature>
<feature type="region of interest" description="Disordered" evidence="1">
    <location>
        <begin position="267"/>
        <end position="296"/>
    </location>
</feature>
<proteinExistence type="predicted"/>
<dbReference type="InterPro" id="IPR000626">
    <property type="entry name" value="Ubiquitin-like_dom"/>
</dbReference>
<feature type="region of interest" description="Disordered" evidence="1">
    <location>
        <begin position="93"/>
        <end position="130"/>
    </location>
</feature>
<keyword evidence="2" id="KW-0472">Membrane</keyword>
<dbReference type="PROSITE" id="PS00299">
    <property type="entry name" value="UBIQUITIN_1"/>
    <property type="match status" value="1"/>
</dbReference>
<feature type="transmembrane region" description="Helical" evidence="2">
    <location>
        <begin position="854"/>
        <end position="881"/>
    </location>
</feature>
<dbReference type="Pfam" id="PF00240">
    <property type="entry name" value="ubiquitin"/>
    <property type="match status" value="1"/>
</dbReference>
<feature type="region of interest" description="Disordered" evidence="1">
    <location>
        <begin position="1"/>
        <end position="20"/>
    </location>
</feature>
<name>A0ABC8V3X7_9AQUA</name>
<dbReference type="AlphaFoldDB" id="A0ABC8V3X7"/>
<dbReference type="EMBL" id="CAUOFW020010202">
    <property type="protein sequence ID" value="CAK9187917.1"/>
    <property type="molecule type" value="Genomic_DNA"/>
</dbReference>
<feature type="compositionally biased region" description="Polar residues" evidence="1">
    <location>
        <begin position="484"/>
        <end position="503"/>
    </location>
</feature>
<feature type="domain" description="Ubiquitin-like" evidence="3">
    <location>
        <begin position="24"/>
        <end position="99"/>
    </location>
</feature>
<feature type="compositionally biased region" description="Polar residues" evidence="1">
    <location>
        <begin position="96"/>
        <end position="120"/>
    </location>
</feature>
<feature type="compositionally biased region" description="Polar residues" evidence="1">
    <location>
        <begin position="635"/>
        <end position="644"/>
    </location>
</feature>
<dbReference type="Proteomes" id="UP001642360">
    <property type="component" value="Unassembled WGS sequence"/>
</dbReference>
<dbReference type="Gene3D" id="3.10.20.90">
    <property type="entry name" value="Phosphatidylinositol 3-kinase Catalytic Subunit, Chain A, domain 1"/>
    <property type="match status" value="1"/>
</dbReference>
<evidence type="ECO:0000256" key="2">
    <source>
        <dbReference type="SAM" id="Phobius"/>
    </source>
</evidence>
<dbReference type="PRINTS" id="PR00348">
    <property type="entry name" value="UBIQUITIN"/>
</dbReference>
<dbReference type="PANTHER" id="PTHR15204:SF5">
    <property type="entry name" value="LARGE PROLINE-RICH PROTEIN BAG6 ISOFORM X1"/>
    <property type="match status" value="1"/>
</dbReference>
<feature type="compositionally biased region" description="Low complexity" evidence="1">
    <location>
        <begin position="8"/>
        <end position="20"/>
    </location>
</feature>
<feature type="region of interest" description="Disordered" evidence="1">
    <location>
        <begin position="609"/>
        <end position="651"/>
    </location>
</feature>
<dbReference type="PANTHER" id="PTHR15204">
    <property type="entry name" value="LARGE PROLINE-RICH PROTEIN BAG6"/>
    <property type="match status" value="1"/>
</dbReference>
<evidence type="ECO:0000256" key="1">
    <source>
        <dbReference type="SAM" id="MobiDB-lite"/>
    </source>
</evidence>
<feature type="compositionally biased region" description="Low complexity" evidence="1">
    <location>
        <begin position="565"/>
        <end position="577"/>
    </location>
</feature>
<keyword evidence="2" id="KW-0812">Transmembrane</keyword>
<gene>
    <name evidence="4" type="ORF">ILEXP_LOCUS58532</name>
</gene>
<dbReference type="PROSITE" id="PS50053">
    <property type="entry name" value="UBIQUITIN_2"/>
    <property type="match status" value="1"/>
</dbReference>
<keyword evidence="5" id="KW-1185">Reference proteome</keyword>
<comment type="caution">
    <text evidence="4">The sequence shown here is derived from an EMBL/GenBank/DDBJ whole genome shotgun (WGS) entry which is preliminary data.</text>
</comment>
<feature type="region of interest" description="Disordered" evidence="1">
    <location>
        <begin position="663"/>
        <end position="687"/>
    </location>
</feature>
<evidence type="ECO:0000313" key="4">
    <source>
        <dbReference type="EMBL" id="CAK9187917.1"/>
    </source>
</evidence>
<feature type="region of interest" description="Disordered" evidence="1">
    <location>
        <begin position="174"/>
        <end position="202"/>
    </location>
</feature>
<feature type="compositionally biased region" description="Polar residues" evidence="1">
    <location>
        <begin position="663"/>
        <end position="672"/>
    </location>
</feature>
<dbReference type="SMART" id="SM00213">
    <property type="entry name" value="UBQ"/>
    <property type="match status" value="1"/>
</dbReference>
<sequence length="906" mass="95823">MADQNPIEGSSTSNVSGESSESIVELNIKTLDSQMYSFHVDKDMPVSAFKEKIASQIGVPVGQQRLIFRGKVLKDSHLLSEYQVENGHTLHLVERQPSQPQPSAGTSSEETTANNGTRGQEPSGGGLRNRVGQISHSVVLGTFNVGDQEGTVPDLSRVIGAVLNSIGIGNQTVTNGTGGTQSSAQFNPPIQAPQGNETEGLRGNVGIQSQAGYQSQPRQAFPSPLPQPFQFPIGAAMAVPSLNVPIPDSLHTLTEFMNRMELALSQNGFQPDQSLNNTGDRPMGELPSNSRGGSTPEALSIVLRHAHRLLGGHATAALSHIAGRLEQEAGSADSTARGQIQAESVQVGLAMQHLGSLLLELGRTILTLRMGQYPAESSVNAGPAVYISPSGPNPIMVQPFPLQTSSFFGGSAVPPSNSVAFGPVGIGNVPRHINIHIHTAVGTRATNAEGMQQGERVNGAASGDSVIAEVNSQIRNFVNNMRSENQAQSGQTESSTVQDQSRGSIVRNEERSDQLGNSVVNGVGETSLPLPGVPEMEDQKTQSECHQPSNNNDSRDVASLKDVPSSSSVGGDVSCSGGEMTLKPLVNMEGAPASSQGIDNVDGSTAVPLGLGLGGLQPKKRSRQQRSQGLSGDGATSNTPTTQDQDARTDGQKVLQSLASLASRRNANTPPSGQLPHSAGGVLENMPSGGRSAIGQFDASGVMSQVLHSPALNGLLSGVSQQTGVGSPDVLRNMLEQLTQSPAMMNTVNQIAQQIDSQDIGNVFSGLGVGQGGGIDLSRMVQQMMPIVSQALSGGSTVPQPILSAVPDRSERMSSRDERSFDQNSQNAPSWKLKLILEDFRLTSNKQLRELNTIIHLVTFFALWLKVLYSLTTMAVVWKVLWMNCALKRVLLMSTWKCCVVIFLDE</sequence>
<feature type="compositionally biased region" description="Polar residues" evidence="1">
    <location>
        <begin position="182"/>
        <end position="197"/>
    </location>
</feature>
<evidence type="ECO:0000313" key="5">
    <source>
        <dbReference type="Proteomes" id="UP001642360"/>
    </source>
</evidence>
<organism evidence="4 5">
    <name type="scientific">Ilex paraguariensis</name>
    <name type="common">yerba mate</name>
    <dbReference type="NCBI Taxonomy" id="185542"/>
    <lineage>
        <taxon>Eukaryota</taxon>
        <taxon>Viridiplantae</taxon>
        <taxon>Streptophyta</taxon>
        <taxon>Embryophyta</taxon>
        <taxon>Tracheophyta</taxon>
        <taxon>Spermatophyta</taxon>
        <taxon>Magnoliopsida</taxon>
        <taxon>eudicotyledons</taxon>
        <taxon>Gunneridae</taxon>
        <taxon>Pentapetalae</taxon>
        <taxon>asterids</taxon>
        <taxon>campanulids</taxon>
        <taxon>Aquifoliales</taxon>
        <taxon>Aquifoliaceae</taxon>
        <taxon>Ilex</taxon>
    </lineage>
</organism>
<dbReference type="InterPro" id="IPR019954">
    <property type="entry name" value="Ubiquitin_CS"/>
</dbReference>
<feature type="compositionally biased region" description="Polar residues" evidence="1">
    <location>
        <begin position="267"/>
        <end position="279"/>
    </location>
</feature>
<dbReference type="FunFam" id="3.10.20.90:FF:000154">
    <property type="entry name" value="Large proline-rich protein BAG6"/>
    <property type="match status" value="1"/>
</dbReference>
<dbReference type="InterPro" id="IPR019956">
    <property type="entry name" value="Ubiquitin_dom"/>
</dbReference>
<reference evidence="4 5" key="1">
    <citation type="submission" date="2024-02" db="EMBL/GenBank/DDBJ databases">
        <authorList>
            <person name="Vignale AGUSTIN F."/>
            <person name="Sosa J E."/>
            <person name="Modenutti C."/>
        </authorList>
    </citation>
    <scope>NUCLEOTIDE SEQUENCE [LARGE SCALE GENOMIC DNA]</scope>
</reference>